<evidence type="ECO:0000313" key="2">
    <source>
        <dbReference type="Proteomes" id="UP000192796"/>
    </source>
</evidence>
<evidence type="ECO:0000313" key="1">
    <source>
        <dbReference type="EMBL" id="OQP58852.1"/>
    </source>
</evidence>
<reference evidence="1 2" key="1">
    <citation type="submission" date="2016-03" db="EMBL/GenBank/DDBJ databases">
        <title>Niastella vici sp. nov., isolated from farmland soil.</title>
        <authorList>
            <person name="Chen L."/>
            <person name="Wang D."/>
            <person name="Yang S."/>
            <person name="Wang G."/>
        </authorList>
    </citation>
    <scope>NUCLEOTIDE SEQUENCE [LARGE SCALE GENOMIC DNA]</scope>
    <source>
        <strain evidence="1 2">DJ57</strain>
    </source>
</reference>
<dbReference type="EMBL" id="LVYD01000092">
    <property type="protein sequence ID" value="OQP58852.1"/>
    <property type="molecule type" value="Genomic_DNA"/>
</dbReference>
<comment type="caution">
    <text evidence="1">The sequence shown here is derived from an EMBL/GenBank/DDBJ whole genome shotgun (WGS) entry which is preliminary data.</text>
</comment>
<name>A0A1V9FKI5_9BACT</name>
<keyword evidence="2" id="KW-1185">Reference proteome</keyword>
<dbReference type="RefSeq" id="WP_081155143.1">
    <property type="nucleotide sequence ID" value="NZ_LVYD01000092.1"/>
</dbReference>
<dbReference type="AlphaFoldDB" id="A0A1V9FKI5"/>
<accession>A0A1V9FKI5</accession>
<organism evidence="1 2">
    <name type="scientific">Niastella vici</name>
    <dbReference type="NCBI Taxonomy" id="1703345"/>
    <lineage>
        <taxon>Bacteria</taxon>
        <taxon>Pseudomonadati</taxon>
        <taxon>Bacteroidota</taxon>
        <taxon>Chitinophagia</taxon>
        <taxon>Chitinophagales</taxon>
        <taxon>Chitinophagaceae</taxon>
        <taxon>Niastella</taxon>
    </lineage>
</organism>
<protein>
    <submittedName>
        <fullName evidence="1">Uncharacterized protein</fullName>
    </submittedName>
</protein>
<gene>
    <name evidence="1" type="ORF">A3860_39270</name>
</gene>
<dbReference type="Proteomes" id="UP000192796">
    <property type="component" value="Unassembled WGS sequence"/>
</dbReference>
<sequence>MEANKEFVKCQNCEKVIAELNDVGMEPSAEECYKMGNVPIPNMGWLCCQECANEFEKKHEVTFTRTPDGRVDYYV</sequence>
<dbReference type="OrthoDB" id="679814at2"/>
<dbReference type="STRING" id="1703345.A3860_39270"/>
<proteinExistence type="predicted"/>